<reference evidence="3" key="1">
    <citation type="submission" date="2016-10" db="EMBL/GenBank/DDBJ databases">
        <authorList>
            <person name="Varghese N."/>
            <person name="Submissions S."/>
        </authorList>
    </citation>
    <scope>NUCLEOTIDE SEQUENCE [LARGE SCALE GENOMIC DNA]</scope>
    <source>
        <strain evidence="3">LMG 26031</strain>
    </source>
</reference>
<gene>
    <name evidence="2" type="ORF">SAMN05192539_1007238</name>
</gene>
<dbReference type="Proteomes" id="UP000198866">
    <property type="component" value="Unassembled WGS sequence"/>
</dbReference>
<dbReference type="EMBL" id="FNYE01000007">
    <property type="protein sequence ID" value="SEJ19929.1"/>
    <property type="molecule type" value="Genomic_DNA"/>
</dbReference>
<protein>
    <submittedName>
        <fullName evidence="2">Uncharacterized protein</fullName>
    </submittedName>
</protein>
<evidence type="ECO:0000313" key="2">
    <source>
        <dbReference type="EMBL" id="SEJ19929.1"/>
    </source>
</evidence>
<organism evidence="2 3">
    <name type="scientific">Paraburkholderia diazotrophica</name>
    <dbReference type="NCBI Taxonomy" id="667676"/>
    <lineage>
        <taxon>Bacteria</taxon>
        <taxon>Pseudomonadati</taxon>
        <taxon>Pseudomonadota</taxon>
        <taxon>Betaproteobacteria</taxon>
        <taxon>Burkholderiales</taxon>
        <taxon>Burkholderiaceae</taxon>
        <taxon>Paraburkholderia</taxon>
    </lineage>
</organism>
<proteinExistence type="predicted"/>
<name>A0A1H6WSG7_9BURK</name>
<sequence>MRHCCRTWASRCGRSARSRIGPLIDTCDAIVLPAGQHRPLVGILDHHDVLVHQRAGKRRVVQQVHHPVVLHRQCVGYPAWHAIGQYLPEILVTVQRPMRVVIASRRFAETPVEVRDEGGRIRIGCLPRADATQPQLLDEAVLQRQVGALHASLRLARVRAERVDIELVQGPAELRDAVARRRRTVLHMEDTGLVAVERHRLAVRTQIRRQRLKVAEGRLRRREVQRDQPPGRVIDEHQQRARGRPGLARTPLSRPLTTASMTLMRCSSFMLIVTRPGSFITGSVVCVHQQDAARGTQTGHF</sequence>
<keyword evidence="3" id="KW-1185">Reference proteome</keyword>
<evidence type="ECO:0000256" key="1">
    <source>
        <dbReference type="SAM" id="MobiDB-lite"/>
    </source>
</evidence>
<feature type="region of interest" description="Disordered" evidence="1">
    <location>
        <begin position="222"/>
        <end position="254"/>
    </location>
</feature>
<accession>A0A1H6WSG7</accession>
<dbReference type="STRING" id="667676.SAMN05192539_1007238"/>
<dbReference type="AlphaFoldDB" id="A0A1H6WSG7"/>
<evidence type="ECO:0000313" key="3">
    <source>
        <dbReference type="Proteomes" id="UP000198866"/>
    </source>
</evidence>